<dbReference type="STRING" id="1165861.A0A0L0VZF5"/>
<dbReference type="Proteomes" id="UP000054564">
    <property type="component" value="Unassembled WGS sequence"/>
</dbReference>
<dbReference type="AlphaFoldDB" id="A0A0L0VZF5"/>
<name>A0A0L0VZF5_9BASI</name>
<dbReference type="EMBL" id="AJIL01000011">
    <property type="protein sequence ID" value="KNF04669.1"/>
    <property type="molecule type" value="Genomic_DNA"/>
</dbReference>
<proteinExistence type="predicted"/>
<keyword evidence="2" id="KW-0812">Transmembrane</keyword>
<comment type="caution">
    <text evidence="3">The sequence shown here is derived from an EMBL/GenBank/DDBJ whole genome shotgun (WGS) entry which is preliminary data.</text>
</comment>
<keyword evidence="2" id="KW-1133">Transmembrane helix</keyword>
<gene>
    <name evidence="3" type="ORF">PSTG_02154</name>
</gene>
<keyword evidence="4" id="KW-1185">Reference proteome</keyword>
<sequence>MAPNTKEASSRGEPLVSPASFSEKEGPPRSQFDEEAPEDERTSETAPLRQSSGPKLTQVSSWACIVIVGQLLILAIALTFFMLIHFSHTPMQQNLAEWGKGSPRALVFCVTMLATLLSSLSTFLFSKSLILYLTSHSNRPAPLINFLTVSSLSRGAPLFSRHFGWTLVSLLALILVNSLTASFTTILTPTALLINVPIQGTEFNMFSPKFVELMKNARLANAYPFPNAAQVAVNNQVAAVAGPIAWTAAYASANRQLGYPGVLTYLGSSFNSTTGGVLPAVPLKEEALQADADRAPNLNFRTLKPSFQFVDQNFKPSNKFSFNYTTIQQGFTADIECRALESNSTALKPWLWARFEKNVTLPEETSTTSLWRYFVQCPSQSVPLPLSNHTKLLGDGGSMILSQTCSDTTFDGRNVSGSKLLILGGFGPMYSFLTPRACQFTPYLTLSEVRYSNVANVSRIISREPISPASAPIASLVYYAVDDAMWLHEGSMRNKIGEDIASLYGITSDLESTNDALLNMILAAYFRGIIEVRATLIKTPPIIVGRGHLLVGQIQDLTPEFTRPFGGVWSYETLGWHEANGSIRSTIVGIIPILLITTTTIFLVLFSCLALRGTQHLKDEPFDPNNLVTLLQAGRDGSVVDSFGNHKTLNAVVAETDLRIQLHRNLTKWELRPVRPS</sequence>
<evidence type="ECO:0000256" key="2">
    <source>
        <dbReference type="SAM" id="Phobius"/>
    </source>
</evidence>
<evidence type="ECO:0000256" key="1">
    <source>
        <dbReference type="SAM" id="MobiDB-lite"/>
    </source>
</evidence>
<feature type="compositionally biased region" description="Polar residues" evidence="1">
    <location>
        <begin position="44"/>
        <end position="54"/>
    </location>
</feature>
<feature type="region of interest" description="Disordered" evidence="1">
    <location>
        <begin position="1"/>
        <end position="54"/>
    </location>
</feature>
<evidence type="ECO:0000313" key="4">
    <source>
        <dbReference type="Proteomes" id="UP000054564"/>
    </source>
</evidence>
<reference evidence="4" key="1">
    <citation type="submission" date="2014-03" db="EMBL/GenBank/DDBJ databases">
        <title>The Genome Sequence of Puccinia striiformis f. sp. tritici PST-78.</title>
        <authorList>
            <consortium name="The Broad Institute Genome Sequencing Platform"/>
            <person name="Cuomo C."/>
            <person name="Hulbert S."/>
            <person name="Chen X."/>
            <person name="Walker B."/>
            <person name="Young S.K."/>
            <person name="Zeng Q."/>
            <person name="Gargeya S."/>
            <person name="Fitzgerald M."/>
            <person name="Haas B."/>
            <person name="Abouelleil A."/>
            <person name="Alvarado L."/>
            <person name="Arachchi H.M."/>
            <person name="Berlin A.M."/>
            <person name="Chapman S.B."/>
            <person name="Goldberg J."/>
            <person name="Griggs A."/>
            <person name="Gujja S."/>
            <person name="Hansen M."/>
            <person name="Howarth C."/>
            <person name="Imamovic A."/>
            <person name="Larimer J."/>
            <person name="McCowan C."/>
            <person name="Montmayeur A."/>
            <person name="Murphy C."/>
            <person name="Neiman D."/>
            <person name="Pearson M."/>
            <person name="Priest M."/>
            <person name="Roberts A."/>
            <person name="Saif S."/>
            <person name="Shea T."/>
            <person name="Sisk P."/>
            <person name="Sykes S."/>
            <person name="Wortman J."/>
            <person name="Nusbaum C."/>
            <person name="Birren B."/>
        </authorList>
    </citation>
    <scope>NUCLEOTIDE SEQUENCE [LARGE SCALE GENOMIC DNA]</scope>
    <source>
        <strain evidence="4">race PST-78</strain>
    </source>
</reference>
<keyword evidence="2" id="KW-0472">Membrane</keyword>
<feature type="transmembrane region" description="Helical" evidence="2">
    <location>
        <begin position="587"/>
        <end position="611"/>
    </location>
</feature>
<feature type="transmembrane region" description="Helical" evidence="2">
    <location>
        <begin position="163"/>
        <end position="187"/>
    </location>
</feature>
<protein>
    <submittedName>
        <fullName evidence="3">Uncharacterized protein</fullName>
    </submittedName>
</protein>
<dbReference type="OrthoDB" id="2507080at2759"/>
<organism evidence="3 4">
    <name type="scientific">Puccinia striiformis f. sp. tritici PST-78</name>
    <dbReference type="NCBI Taxonomy" id="1165861"/>
    <lineage>
        <taxon>Eukaryota</taxon>
        <taxon>Fungi</taxon>
        <taxon>Dikarya</taxon>
        <taxon>Basidiomycota</taxon>
        <taxon>Pucciniomycotina</taxon>
        <taxon>Pucciniomycetes</taxon>
        <taxon>Pucciniales</taxon>
        <taxon>Pucciniaceae</taxon>
        <taxon>Puccinia</taxon>
    </lineage>
</organism>
<feature type="transmembrane region" description="Helical" evidence="2">
    <location>
        <begin position="59"/>
        <end position="85"/>
    </location>
</feature>
<accession>A0A0L0VZF5</accession>
<feature type="transmembrane region" description="Helical" evidence="2">
    <location>
        <begin position="105"/>
        <end position="125"/>
    </location>
</feature>
<evidence type="ECO:0000313" key="3">
    <source>
        <dbReference type="EMBL" id="KNF04669.1"/>
    </source>
</evidence>